<dbReference type="InterPro" id="IPR008927">
    <property type="entry name" value="6-PGluconate_DH-like_C_sf"/>
</dbReference>
<sequence>MSTIAWIGLGHMGTPMSANLVAAGHTVRGFDIAPACIEAAAARGVTTVGSVAEALEGAEACFTSLPMPAHVRSVYDGPDGIWAHAAPGTVLMDTSTVDVETSRWCHDESAARGFAFVDTPVSGGTAGAEAHSLTFMLGGAADDVERAKEYVGGMAGTVIPCGAATAGIAAKLVNNLMLFVSTLGVAEGSQLAEQLGLDAHVFYAVANASSGQSWPQRTWYPVPGVVDTAAANHNFDATFSVALSRKDCALAVQAGESTGVHLPAASLALSQFEQLIAEGFGEKDCTLITKLASPDGTLRGFDPSAG</sequence>
<dbReference type="InterPro" id="IPR013328">
    <property type="entry name" value="6PGD_dom2"/>
</dbReference>
<dbReference type="Pfam" id="PF14833">
    <property type="entry name" value="NAD_binding_11"/>
    <property type="match status" value="1"/>
</dbReference>
<evidence type="ECO:0000313" key="6">
    <source>
        <dbReference type="EMBL" id="GAA3775473.1"/>
    </source>
</evidence>
<reference evidence="7" key="1">
    <citation type="journal article" date="2019" name="Int. J. Syst. Evol. Microbiol.">
        <title>The Global Catalogue of Microorganisms (GCM) 10K type strain sequencing project: providing services to taxonomists for standard genome sequencing and annotation.</title>
        <authorList>
            <consortium name="The Broad Institute Genomics Platform"/>
            <consortium name="The Broad Institute Genome Sequencing Center for Infectious Disease"/>
            <person name="Wu L."/>
            <person name="Ma J."/>
        </authorList>
    </citation>
    <scope>NUCLEOTIDE SEQUENCE [LARGE SCALE GENOMIC DNA]</scope>
    <source>
        <strain evidence="7">JCM 16950</strain>
    </source>
</reference>
<dbReference type="PANTHER" id="PTHR22981">
    <property type="entry name" value="3-HYDROXYISOBUTYRATE DEHYDROGENASE-RELATED"/>
    <property type="match status" value="1"/>
</dbReference>
<dbReference type="InterPro" id="IPR006115">
    <property type="entry name" value="6PGDH_NADP-bd"/>
</dbReference>
<comment type="similarity">
    <text evidence="1">Belongs to the HIBADH-related family.</text>
</comment>
<evidence type="ECO:0000259" key="5">
    <source>
        <dbReference type="Pfam" id="PF14833"/>
    </source>
</evidence>
<dbReference type="Proteomes" id="UP001500540">
    <property type="component" value="Unassembled WGS sequence"/>
</dbReference>
<dbReference type="SUPFAM" id="SSF48179">
    <property type="entry name" value="6-phosphogluconate dehydrogenase C-terminal domain-like"/>
    <property type="match status" value="1"/>
</dbReference>
<accession>A0ABP7GTG6</accession>
<dbReference type="Gene3D" id="1.10.1040.10">
    <property type="entry name" value="N-(1-d-carboxylethyl)-l-norvaline Dehydrogenase, domain 2"/>
    <property type="match status" value="1"/>
</dbReference>
<proteinExistence type="inferred from homology"/>
<dbReference type="PIRSF" id="PIRSF000103">
    <property type="entry name" value="HIBADH"/>
    <property type="match status" value="1"/>
</dbReference>
<feature type="domain" description="6-phosphogluconate dehydrogenase NADP-binding" evidence="4">
    <location>
        <begin position="3"/>
        <end position="161"/>
    </location>
</feature>
<evidence type="ECO:0000256" key="1">
    <source>
        <dbReference type="ARBA" id="ARBA00009080"/>
    </source>
</evidence>
<gene>
    <name evidence="6" type="primary">mmsB</name>
    <name evidence="6" type="ORF">GCM10022240_28890</name>
</gene>
<protein>
    <submittedName>
        <fullName evidence="6">3-hydroxyisobutyrate dehydrogenase</fullName>
    </submittedName>
</protein>
<dbReference type="InterPro" id="IPR015815">
    <property type="entry name" value="HIBADH-related"/>
</dbReference>
<dbReference type="InterPro" id="IPR029154">
    <property type="entry name" value="HIBADH-like_NADP-bd"/>
</dbReference>
<evidence type="ECO:0000259" key="4">
    <source>
        <dbReference type="Pfam" id="PF03446"/>
    </source>
</evidence>
<dbReference type="InterPro" id="IPR036291">
    <property type="entry name" value="NAD(P)-bd_dom_sf"/>
</dbReference>
<organism evidence="6 7">
    <name type="scientific">Microbacterium kribbense</name>
    <dbReference type="NCBI Taxonomy" id="433645"/>
    <lineage>
        <taxon>Bacteria</taxon>
        <taxon>Bacillati</taxon>
        <taxon>Actinomycetota</taxon>
        <taxon>Actinomycetes</taxon>
        <taxon>Micrococcales</taxon>
        <taxon>Microbacteriaceae</taxon>
        <taxon>Microbacterium</taxon>
    </lineage>
</organism>
<evidence type="ECO:0000256" key="2">
    <source>
        <dbReference type="ARBA" id="ARBA00023002"/>
    </source>
</evidence>
<dbReference type="EMBL" id="BAABAF010000010">
    <property type="protein sequence ID" value="GAA3775473.1"/>
    <property type="molecule type" value="Genomic_DNA"/>
</dbReference>
<dbReference type="PANTHER" id="PTHR22981:SF7">
    <property type="entry name" value="3-HYDROXYISOBUTYRATE DEHYDROGENASE, MITOCHONDRIAL"/>
    <property type="match status" value="1"/>
</dbReference>
<dbReference type="Pfam" id="PF03446">
    <property type="entry name" value="NAD_binding_2"/>
    <property type="match status" value="1"/>
</dbReference>
<dbReference type="Gene3D" id="3.40.50.720">
    <property type="entry name" value="NAD(P)-binding Rossmann-like Domain"/>
    <property type="match status" value="1"/>
</dbReference>
<dbReference type="SUPFAM" id="SSF51735">
    <property type="entry name" value="NAD(P)-binding Rossmann-fold domains"/>
    <property type="match status" value="1"/>
</dbReference>
<keyword evidence="7" id="KW-1185">Reference proteome</keyword>
<name>A0ABP7GTG6_9MICO</name>
<comment type="caution">
    <text evidence="6">The sequence shown here is derived from an EMBL/GenBank/DDBJ whole genome shotgun (WGS) entry which is preliminary data.</text>
</comment>
<feature type="domain" description="3-hydroxyisobutyrate dehydrogenase-like NAD-binding" evidence="5">
    <location>
        <begin position="166"/>
        <end position="291"/>
    </location>
</feature>
<keyword evidence="3" id="KW-0520">NAD</keyword>
<evidence type="ECO:0000313" key="7">
    <source>
        <dbReference type="Proteomes" id="UP001500540"/>
    </source>
</evidence>
<dbReference type="RefSeq" id="WP_344784857.1">
    <property type="nucleotide sequence ID" value="NZ_BAABAF010000010.1"/>
</dbReference>
<evidence type="ECO:0000256" key="3">
    <source>
        <dbReference type="ARBA" id="ARBA00023027"/>
    </source>
</evidence>
<keyword evidence="2" id="KW-0560">Oxidoreductase</keyword>